<dbReference type="PROSITE" id="PS00375">
    <property type="entry name" value="UDPGT"/>
    <property type="match status" value="1"/>
</dbReference>
<evidence type="ECO:0000256" key="2">
    <source>
        <dbReference type="ARBA" id="ARBA00022679"/>
    </source>
</evidence>
<evidence type="ECO:0000256" key="1">
    <source>
        <dbReference type="ARBA" id="ARBA00009995"/>
    </source>
</evidence>
<dbReference type="CDD" id="cd03784">
    <property type="entry name" value="GT1_Gtf-like"/>
    <property type="match status" value="1"/>
</dbReference>
<keyword evidence="5" id="KW-1185">Reference proteome</keyword>
<accession>A0A835LTJ9</accession>
<evidence type="ECO:0000313" key="4">
    <source>
        <dbReference type="EMBL" id="KAF9599006.1"/>
    </source>
</evidence>
<dbReference type="OrthoDB" id="5835829at2759"/>
<dbReference type="Proteomes" id="UP000631114">
    <property type="component" value="Unassembled WGS sequence"/>
</dbReference>
<proteinExistence type="inferred from homology"/>
<dbReference type="Pfam" id="PF00201">
    <property type="entry name" value="UDPGT"/>
    <property type="match status" value="1"/>
</dbReference>
<dbReference type="SUPFAM" id="SSF53756">
    <property type="entry name" value="UDP-Glycosyltransferase/glycogen phosphorylase"/>
    <property type="match status" value="1"/>
</dbReference>
<gene>
    <name evidence="4" type="ORF">IFM89_033351</name>
</gene>
<dbReference type="EMBL" id="JADFTS010000007">
    <property type="protein sequence ID" value="KAF9599006.1"/>
    <property type="molecule type" value="Genomic_DNA"/>
</dbReference>
<keyword evidence="3" id="KW-0328">Glycosyltransferase</keyword>
<dbReference type="GO" id="GO:0035251">
    <property type="term" value="F:UDP-glucosyltransferase activity"/>
    <property type="evidence" value="ECO:0007669"/>
    <property type="project" value="TreeGrafter"/>
</dbReference>
<evidence type="ECO:0000256" key="3">
    <source>
        <dbReference type="RuleBase" id="RU003718"/>
    </source>
</evidence>
<evidence type="ECO:0000313" key="5">
    <source>
        <dbReference type="Proteomes" id="UP000631114"/>
    </source>
</evidence>
<organism evidence="4 5">
    <name type="scientific">Coptis chinensis</name>
    <dbReference type="NCBI Taxonomy" id="261450"/>
    <lineage>
        <taxon>Eukaryota</taxon>
        <taxon>Viridiplantae</taxon>
        <taxon>Streptophyta</taxon>
        <taxon>Embryophyta</taxon>
        <taxon>Tracheophyta</taxon>
        <taxon>Spermatophyta</taxon>
        <taxon>Magnoliopsida</taxon>
        <taxon>Ranunculales</taxon>
        <taxon>Ranunculaceae</taxon>
        <taxon>Coptidoideae</taxon>
        <taxon>Coptis</taxon>
    </lineage>
</organism>
<comment type="similarity">
    <text evidence="1 3">Belongs to the UDP-glycosyltransferase family.</text>
</comment>
<dbReference type="PANTHER" id="PTHR48047:SF182">
    <property type="entry name" value="GLYCOSYLTRANSFERASE"/>
    <property type="match status" value="1"/>
</dbReference>
<keyword evidence="2 3" id="KW-0808">Transferase</keyword>
<name>A0A835LTJ9_9MAGN</name>
<dbReference type="PANTHER" id="PTHR48047">
    <property type="entry name" value="GLYCOSYLTRANSFERASE"/>
    <property type="match status" value="1"/>
</dbReference>
<reference evidence="4 5" key="1">
    <citation type="submission" date="2020-10" db="EMBL/GenBank/DDBJ databases">
        <title>The Coptis chinensis genome and diversification of protoberbering-type alkaloids.</title>
        <authorList>
            <person name="Wang B."/>
            <person name="Shu S."/>
            <person name="Song C."/>
            <person name="Liu Y."/>
        </authorList>
    </citation>
    <scope>NUCLEOTIDE SEQUENCE [LARGE SCALE GENOMIC DNA]</scope>
    <source>
        <strain evidence="4">HL-2020</strain>
        <tissue evidence="4">Leaf</tissue>
    </source>
</reference>
<sequence length="208" mass="23554">MKQDKVWCVGPVSLLNKGVLDKFERGNNASIDENQCLEWLDSRQPNSVIYVCLGSQCRLTSAQFQEIGLGLEASKRSFIWVFKFGERYVELEKWLSEEEFEERTKDRGIIIQGWAPQLLILSHPAIGGFLTHCGWNSTLEGVCAGVPMITYPMFAEQFLNEKLIVQVLGIGVEIGFTDAVPWGGDKVRVSVSKEDVEKTIYIQTYVQR</sequence>
<protein>
    <submittedName>
        <fullName evidence="4">Uncharacterized protein</fullName>
    </submittedName>
</protein>
<comment type="caution">
    <text evidence="4">The sequence shown here is derived from an EMBL/GenBank/DDBJ whole genome shotgun (WGS) entry which is preliminary data.</text>
</comment>
<dbReference type="Gene3D" id="3.40.50.2000">
    <property type="entry name" value="Glycogen Phosphorylase B"/>
    <property type="match status" value="2"/>
</dbReference>
<dbReference type="InterPro" id="IPR035595">
    <property type="entry name" value="UDP_glycos_trans_CS"/>
</dbReference>
<dbReference type="InterPro" id="IPR002213">
    <property type="entry name" value="UDP_glucos_trans"/>
</dbReference>
<dbReference type="AlphaFoldDB" id="A0A835LTJ9"/>
<dbReference type="FunFam" id="3.40.50.2000:FF:000047">
    <property type="entry name" value="Glycosyltransferase"/>
    <property type="match status" value="1"/>
</dbReference>